<evidence type="ECO:0000313" key="3">
    <source>
        <dbReference type="Proteomes" id="UP000771797"/>
    </source>
</evidence>
<dbReference type="Proteomes" id="UP000771797">
    <property type="component" value="Unassembled WGS sequence"/>
</dbReference>
<name>A0ABQ6Y659_9GAMM</name>
<evidence type="ECO:0000259" key="1">
    <source>
        <dbReference type="Pfam" id="PF23544"/>
    </source>
</evidence>
<dbReference type="EMBL" id="AQPF01000031">
    <property type="protein sequence ID" value="KAF0804448.1"/>
    <property type="molecule type" value="Genomic_DNA"/>
</dbReference>
<proteinExistence type="predicted"/>
<accession>A0ABQ6Y659</accession>
<gene>
    <name evidence="2" type="ORF">A6D6_03086</name>
</gene>
<dbReference type="Pfam" id="PF23544">
    <property type="entry name" value="AtuA_ferredoxin"/>
    <property type="match status" value="1"/>
</dbReference>
<comment type="caution">
    <text evidence="2">The sequence shown here is derived from an EMBL/GenBank/DDBJ whole genome shotgun (WGS) entry which is preliminary data.</text>
</comment>
<reference evidence="2 3" key="1">
    <citation type="submission" date="2012-09" db="EMBL/GenBank/DDBJ databases">
        <title>Genome Sequence of alkane-degrading Bacterium Alcanivorax sp. 6-D-6.</title>
        <authorList>
            <person name="Lai Q."/>
            <person name="Shao Z."/>
        </authorList>
    </citation>
    <scope>NUCLEOTIDE SEQUENCE [LARGE SCALE GENOMIC DNA]</scope>
    <source>
        <strain evidence="2 3">6-D-6</strain>
    </source>
</reference>
<feature type="domain" description="AtuA-like ferredoxin-fold" evidence="1">
    <location>
        <begin position="1"/>
        <end position="35"/>
    </location>
</feature>
<protein>
    <recommendedName>
        <fullName evidence="1">AtuA-like ferredoxin-fold domain-containing protein</fullName>
    </recommendedName>
</protein>
<keyword evidence="3" id="KW-1185">Reference proteome</keyword>
<dbReference type="InterPro" id="IPR056362">
    <property type="entry name" value="AtuA-like_ferredoxin_dom"/>
</dbReference>
<sequence length="45" mass="4804">MNFLLRHALDGGGVASLHLDAQAKTYAQVLLDMDIPVPEGLLPDS</sequence>
<evidence type="ECO:0000313" key="2">
    <source>
        <dbReference type="EMBL" id="KAF0804448.1"/>
    </source>
</evidence>
<organism evidence="2 3">
    <name type="scientific">Alcanivorax xiamenensis</name>
    <dbReference type="NCBI Taxonomy" id="1177156"/>
    <lineage>
        <taxon>Bacteria</taxon>
        <taxon>Pseudomonadati</taxon>
        <taxon>Pseudomonadota</taxon>
        <taxon>Gammaproteobacteria</taxon>
        <taxon>Oceanospirillales</taxon>
        <taxon>Alcanivoracaceae</taxon>
        <taxon>Alcanivorax</taxon>
    </lineage>
</organism>